<dbReference type="RefSeq" id="WP_184457043.1">
    <property type="nucleotide sequence ID" value="NZ_JACIFV010000009.1"/>
</dbReference>
<name>A0A7W6MIK1_9HYPH</name>
<sequence>MNNQTIINTITIDGFNIPVVKVQSSADVRFLSQKQLFALATPAARAELAARAAIIRSRRAA</sequence>
<keyword evidence="2" id="KW-1185">Reference proteome</keyword>
<dbReference type="Proteomes" id="UP000524492">
    <property type="component" value="Unassembled WGS sequence"/>
</dbReference>
<reference evidence="1 2" key="1">
    <citation type="submission" date="2020-08" db="EMBL/GenBank/DDBJ databases">
        <title>Genomic Encyclopedia of Type Strains, Phase IV (KMG-V): Genome sequencing to study the core and pangenomes of soil and plant-associated prokaryotes.</title>
        <authorList>
            <person name="Whitman W."/>
        </authorList>
    </citation>
    <scope>NUCLEOTIDE SEQUENCE [LARGE SCALE GENOMIC DNA]</scope>
    <source>
        <strain evidence="1 2">SEMIA 4074</strain>
    </source>
</reference>
<protein>
    <submittedName>
        <fullName evidence="1">Uncharacterized protein</fullName>
    </submittedName>
</protein>
<evidence type="ECO:0000313" key="1">
    <source>
        <dbReference type="EMBL" id="MBB4192778.1"/>
    </source>
</evidence>
<organism evidence="1 2">
    <name type="scientific">Rhizobium aethiopicum</name>
    <dbReference type="NCBI Taxonomy" id="1138170"/>
    <lineage>
        <taxon>Bacteria</taxon>
        <taxon>Pseudomonadati</taxon>
        <taxon>Pseudomonadota</taxon>
        <taxon>Alphaproteobacteria</taxon>
        <taxon>Hyphomicrobiales</taxon>
        <taxon>Rhizobiaceae</taxon>
        <taxon>Rhizobium/Agrobacterium group</taxon>
        <taxon>Rhizobium</taxon>
    </lineage>
</organism>
<evidence type="ECO:0000313" key="2">
    <source>
        <dbReference type="Proteomes" id="UP000524492"/>
    </source>
</evidence>
<proteinExistence type="predicted"/>
<dbReference type="AlphaFoldDB" id="A0A7W6MIK1"/>
<comment type="caution">
    <text evidence="1">The sequence shown here is derived from an EMBL/GenBank/DDBJ whole genome shotgun (WGS) entry which is preliminary data.</text>
</comment>
<gene>
    <name evidence="1" type="ORF">GGD53_002938</name>
</gene>
<accession>A0A7W6MIK1</accession>
<dbReference type="EMBL" id="JACIFV010000009">
    <property type="protein sequence ID" value="MBB4192778.1"/>
    <property type="molecule type" value="Genomic_DNA"/>
</dbReference>